<dbReference type="RefSeq" id="WP_012161891.1">
    <property type="nucleotide sequence ID" value="NC_009925.1"/>
</dbReference>
<dbReference type="Proteomes" id="UP000000268">
    <property type="component" value="Chromosome"/>
</dbReference>
<gene>
    <name evidence="2" type="ordered locus">AM1_1321</name>
</gene>
<protein>
    <submittedName>
        <fullName evidence="2">Uncharacterized protein</fullName>
    </submittedName>
</protein>
<proteinExistence type="predicted"/>
<keyword evidence="3" id="KW-1185">Reference proteome</keyword>
<dbReference type="HOGENOM" id="CLU_160695_0_0_3"/>
<dbReference type="KEGG" id="amr:AM1_1321"/>
<dbReference type="OrthoDB" id="963535at2"/>
<evidence type="ECO:0000313" key="2">
    <source>
        <dbReference type="EMBL" id="ABW26355.1"/>
    </source>
</evidence>
<feature type="transmembrane region" description="Helical" evidence="1">
    <location>
        <begin position="50"/>
        <end position="67"/>
    </location>
</feature>
<evidence type="ECO:0000313" key="3">
    <source>
        <dbReference type="Proteomes" id="UP000000268"/>
    </source>
</evidence>
<keyword evidence="1" id="KW-0812">Transmembrane</keyword>
<sequence length="105" mass="10992">MNWYHYLAAVGAGFFLGNAVPHFVAGSMGQMFPSPFADPPGVGLSSPLTNVLWGLANIVVSYVLWRVGKVGPSNRGSMIAAFFGLAILGVMTSLFFGNALGNPSL</sequence>
<accession>B0C5B5</accession>
<evidence type="ECO:0000256" key="1">
    <source>
        <dbReference type="SAM" id="Phobius"/>
    </source>
</evidence>
<dbReference type="eggNOG" id="ENOG5032RUI">
    <property type="taxonomic scope" value="Bacteria"/>
</dbReference>
<organism evidence="2 3">
    <name type="scientific">Acaryochloris marina (strain MBIC 11017)</name>
    <dbReference type="NCBI Taxonomy" id="329726"/>
    <lineage>
        <taxon>Bacteria</taxon>
        <taxon>Bacillati</taxon>
        <taxon>Cyanobacteriota</taxon>
        <taxon>Cyanophyceae</taxon>
        <taxon>Acaryochloridales</taxon>
        <taxon>Acaryochloridaceae</taxon>
        <taxon>Acaryochloris</taxon>
    </lineage>
</organism>
<dbReference type="AlphaFoldDB" id="B0C5B5"/>
<reference evidence="2 3" key="1">
    <citation type="journal article" date="2008" name="Proc. Natl. Acad. Sci. U.S.A.">
        <title>Niche adaptation and genome expansion in the chlorophyll d-producing cyanobacterium Acaryochloris marina.</title>
        <authorList>
            <person name="Swingley W.D."/>
            <person name="Chen M."/>
            <person name="Cheung P.C."/>
            <person name="Conrad A.L."/>
            <person name="Dejesa L.C."/>
            <person name="Hao J."/>
            <person name="Honchak B.M."/>
            <person name="Karbach L.E."/>
            <person name="Kurdoglu A."/>
            <person name="Lahiri S."/>
            <person name="Mastrian S.D."/>
            <person name="Miyashita H."/>
            <person name="Page L."/>
            <person name="Ramakrishna P."/>
            <person name="Satoh S."/>
            <person name="Sattley W.M."/>
            <person name="Shimada Y."/>
            <person name="Taylor H.L."/>
            <person name="Tomo T."/>
            <person name="Tsuchiya T."/>
            <person name="Wang Z.T."/>
            <person name="Raymond J."/>
            <person name="Mimuro M."/>
            <person name="Blankenship R.E."/>
            <person name="Touchman J.W."/>
        </authorList>
    </citation>
    <scope>NUCLEOTIDE SEQUENCE [LARGE SCALE GENOMIC DNA]</scope>
    <source>
        <strain evidence="3">MBIC 11017</strain>
    </source>
</reference>
<feature type="transmembrane region" description="Helical" evidence="1">
    <location>
        <begin position="79"/>
        <end position="100"/>
    </location>
</feature>
<keyword evidence="1" id="KW-0472">Membrane</keyword>
<keyword evidence="1" id="KW-1133">Transmembrane helix</keyword>
<name>B0C5B5_ACAM1</name>
<dbReference type="EMBL" id="CP000828">
    <property type="protein sequence ID" value="ABW26355.1"/>
    <property type="molecule type" value="Genomic_DNA"/>
</dbReference>